<dbReference type="InterPro" id="IPR040976">
    <property type="entry name" value="Pkinase_fungal"/>
</dbReference>
<evidence type="ECO:0000256" key="1">
    <source>
        <dbReference type="ARBA" id="ARBA00001971"/>
    </source>
</evidence>
<dbReference type="InterPro" id="IPR001128">
    <property type="entry name" value="Cyt_P450"/>
</dbReference>
<comment type="similarity">
    <text evidence="4">Belongs to the cytochrome P450 family.</text>
</comment>
<feature type="region of interest" description="Disordered" evidence="13">
    <location>
        <begin position="715"/>
        <end position="735"/>
    </location>
</feature>
<evidence type="ECO:0000256" key="14">
    <source>
        <dbReference type="SAM" id="SignalP"/>
    </source>
</evidence>
<evidence type="ECO:0000256" key="12">
    <source>
        <dbReference type="ARBA" id="ARBA00023136"/>
    </source>
</evidence>
<dbReference type="Pfam" id="PF17667">
    <property type="entry name" value="Pkinase_fungal"/>
    <property type="match status" value="2"/>
</dbReference>
<dbReference type="PRINTS" id="PR00463">
    <property type="entry name" value="EP450I"/>
</dbReference>
<dbReference type="GO" id="GO:0005506">
    <property type="term" value="F:iron ion binding"/>
    <property type="evidence" value="ECO:0007669"/>
    <property type="project" value="InterPro"/>
</dbReference>
<feature type="region of interest" description="Disordered" evidence="13">
    <location>
        <begin position="479"/>
        <end position="544"/>
    </location>
</feature>
<dbReference type="EMBL" id="RWJN01000329">
    <property type="protein sequence ID" value="TCD63011.1"/>
    <property type="molecule type" value="Genomic_DNA"/>
</dbReference>
<evidence type="ECO:0000256" key="4">
    <source>
        <dbReference type="ARBA" id="ARBA00010617"/>
    </source>
</evidence>
<keyword evidence="8" id="KW-1133">Transmembrane helix</keyword>
<evidence type="ECO:0000256" key="11">
    <source>
        <dbReference type="ARBA" id="ARBA00023033"/>
    </source>
</evidence>
<evidence type="ECO:0000256" key="6">
    <source>
        <dbReference type="ARBA" id="ARBA00022692"/>
    </source>
</evidence>
<comment type="subcellular location">
    <subcellularLocation>
        <location evidence="2">Membrane</location>
        <topology evidence="2">Single-pass membrane protein</topology>
    </subcellularLocation>
</comment>
<evidence type="ECO:0000256" key="8">
    <source>
        <dbReference type="ARBA" id="ARBA00022989"/>
    </source>
</evidence>
<keyword evidence="14" id="KW-0732">Signal</keyword>
<keyword evidence="5" id="KW-0349">Heme</keyword>
<comment type="pathway">
    <text evidence="3">Secondary metabolite biosynthesis.</text>
</comment>
<feature type="compositionally biased region" description="Polar residues" evidence="13">
    <location>
        <begin position="1133"/>
        <end position="1143"/>
    </location>
</feature>
<dbReference type="Pfam" id="PF00067">
    <property type="entry name" value="p450"/>
    <property type="match status" value="1"/>
</dbReference>
<evidence type="ECO:0000256" key="3">
    <source>
        <dbReference type="ARBA" id="ARBA00005179"/>
    </source>
</evidence>
<dbReference type="InterPro" id="IPR050364">
    <property type="entry name" value="Cytochrome_P450_fung"/>
</dbReference>
<keyword evidence="11" id="KW-0503">Monooxygenase</keyword>
<dbReference type="InterPro" id="IPR011009">
    <property type="entry name" value="Kinase-like_dom_sf"/>
</dbReference>
<dbReference type="OrthoDB" id="1055148at2759"/>
<sequence>MTYSLFDLVFLATPLLAAALALSVWTARAPGADGRRELPGPKRVPFLGNVLKLERPHEQFAAFSKDFGPIFSLKIFSVKFVMVTSVSVARELLETRSGIYSHRAAQKMSELCGFDKGILFQHDPNKLRQGRRLVSIGLAQRELEKYRHVYAEHTVTFLANLLRSPEDFLHHIRRVPVGLTLELAYGYKVKGDDDPVVQRSEEWVDHFASATGVKGFTVNRIPALANLPSWFPGAGFRDTAAQWKKSADEFTLETFGAVKSAVHAGQAVPSVISRILTDSPGAYDDDAIAYSAAQIMTGGVDTTASTLSTFMLAMILHPEVQAKAQEEIDRVVGRDRLPTSSDSDDLPYVWSVVREVIRWHPAVPLLYRTTSEDDVYDGYLIEKGTMVVSNYWAMLHNQEHFPDHRAFRPERWADLELNKHTDPFEIVFGLGRRYVAIYLYEFVTYLLQTLPFGSGGEWSLSIIGVSRAGDDAHTQDEEFAQELRDEHRPLPSQALPRYRTQSDATPSTDPQDGVGLQLLKKAASAQHPVTPLRSSMEGATRSESGYMNDDVKQFLKRHFRGTVRRDCPIVDFIRSVWGVDATHIIQDANHPYTLPADHCKAFIESTWKDDGKRHRGVEARAAVAFTDIWKDLVCQLEQRGVQWGGMSFVNMKDKEVLGSYANFKPDFTQLSEGEWSPVFWEIAFGGGELKKTWWDAAKKLKFKYSHQIDLKKIPASKRKRSDDDDEEYVPDADKPRAQKRLRSSVSLSFALDSEVWGEGHNASELTGHELQLAKYLNEILSHGVRDYASGFLLEDTTMTLWCADRMGLIASTPFDIFKEPHFLLLVVAAHHLGTPHEFGHSHLLDSPFPPNPVAGATEETARASKTKKSSVDLARPVYHDIGLTLPRATPAELPPLGASEEAVSAYDDGTVAPMKDVNFTVSLDEGRQISTAYGTVGRGTIVIPVIPADDVARKLHVASGSRHVAKFSYPLTTREGEDNLIRIVRRKLNEHDQGRQQLKHIVDLLCSFNCKLSDKTLGHPRARLNFVQGVPKSLRRCFRVLVLPEYQPLERIRGPEDLRQIFIDVITGHHWVWKTSRILHCDISYGNIMFYLEKVGDGVIKVIGVLTDWDLAEVKEDTGPEVTEAEMKRRTEGAQQEDSQETGSRGGLASVAEEEVSEAADVQPETETKTIQKARYRTGTGPFMAWDLLHLSVPSHQYRHDLESFFWVLIWFIAVFNPEQPSNLGVVPAWHQSNLINVGHAKQTFLSEVPGYANVMKNVHPSYQGFADKWVKPLRRIFLTSLAASMLERSAVQDCRLELQSPPSPEREETLELIVAQWNTARTTLHNLVTYEAFMKWLKRSPL</sequence>
<evidence type="ECO:0000256" key="13">
    <source>
        <dbReference type="SAM" id="MobiDB-lite"/>
    </source>
</evidence>
<feature type="domain" description="Fungal-type protein kinase" evidence="15">
    <location>
        <begin position="763"/>
        <end position="841"/>
    </location>
</feature>
<comment type="cofactor">
    <cofactor evidence="1">
        <name>heme</name>
        <dbReference type="ChEBI" id="CHEBI:30413"/>
    </cofactor>
</comment>
<keyword evidence="12" id="KW-0472">Membrane</keyword>
<dbReference type="CDD" id="cd11065">
    <property type="entry name" value="CYP64-like"/>
    <property type="match status" value="1"/>
</dbReference>
<evidence type="ECO:0000256" key="7">
    <source>
        <dbReference type="ARBA" id="ARBA00022723"/>
    </source>
</evidence>
<dbReference type="PANTHER" id="PTHR46300:SF7">
    <property type="entry name" value="P450, PUTATIVE (EUROFUNG)-RELATED"/>
    <property type="match status" value="1"/>
</dbReference>
<keyword evidence="17" id="KW-1185">Reference proteome</keyword>
<dbReference type="InterPro" id="IPR036396">
    <property type="entry name" value="Cyt_P450_sf"/>
</dbReference>
<dbReference type="GO" id="GO:0004497">
    <property type="term" value="F:monooxygenase activity"/>
    <property type="evidence" value="ECO:0007669"/>
    <property type="project" value="UniProtKB-KW"/>
</dbReference>
<name>A0A4R0R679_9APHY</name>
<protein>
    <recommendedName>
        <fullName evidence="15">Fungal-type protein kinase domain-containing protein</fullName>
    </recommendedName>
</protein>
<keyword evidence="9" id="KW-0560">Oxidoreductase</keyword>
<evidence type="ECO:0000256" key="9">
    <source>
        <dbReference type="ARBA" id="ARBA00023002"/>
    </source>
</evidence>
<feature type="compositionally biased region" description="Basic and acidic residues" evidence="13">
    <location>
        <begin position="479"/>
        <end position="489"/>
    </location>
</feature>
<dbReference type="GO" id="GO:0016020">
    <property type="term" value="C:membrane"/>
    <property type="evidence" value="ECO:0007669"/>
    <property type="project" value="UniProtKB-SubCell"/>
</dbReference>
<comment type="caution">
    <text evidence="16">The sequence shown here is derived from an EMBL/GenBank/DDBJ whole genome shotgun (WGS) entry which is preliminary data.</text>
</comment>
<dbReference type="STRING" id="92696.A0A4R0R679"/>
<organism evidence="16 17">
    <name type="scientific">Steccherinum ochraceum</name>
    <dbReference type="NCBI Taxonomy" id="92696"/>
    <lineage>
        <taxon>Eukaryota</taxon>
        <taxon>Fungi</taxon>
        <taxon>Dikarya</taxon>
        <taxon>Basidiomycota</taxon>
        <taxon>Agaricomycotina</taxon>
        <taxon>Agaricomycetes</taxon>
        <taxon>Polyporales</taxon>
        <taxon>Steccherinaceae</taxon>
        <taxon>Steccherinum</taxon>
    </lineage>
</organism>
<evidence type="ECO:0000256" key="10">
    <source>
        <dbReference type="ARBA" id="ARBA00023004"/>
    </source>
</evidence>
<dbReference type="InterPro" id="IPR002401">
    <property type="entry name" value="Cyt_P450_E_grp-I"/>
</dbReference>
<gene>
    <name evidence="16" type="ORF">EIP91_006103</name>
</gene>
<dbReference type="Gene3D" id="1.10.510.10">
    <property type="entry name" value="Transferase(Phosphotransferase) domain 1"/>
    <property type="match status" value="1"/>
</dbReference>
<dbReference type="PANTHER" id="PTHR46300">
    <property type="entry name" value="P450, PUTATIVE (EUROFUNG)-RELATED-RELATED"/>
    <property type="match status" value="1"/>
</dbReference>
<evidence type="ECO:0000313" key="16">
    <source>
        <dbReference type="EMBL" id="TCD63011.1"/>
    </source>
</evidence>
<feature type="compositionally biased region" description="Polar residues" evidence="13">
    <location>
        <begin position="499"/>
        <end position="510"/>
    </location>
</feature>
<feature type="chain" id="PRO_5020984776" description="Fungal-type protein kinase domain-containing protein" evidence="14">
    <location>
        <begin position="22"/>
        <end position="1343"/>
    </location>
</feature>
<evidence type="ECO:0000256" key="5">
    <source>
        <dbReference type="ARBA" id="ARBA00022617"/>
    </source>
</evidence>
<keyword evidence="6" id="KW-0812">Transmembrane</keyword>
<feature type="region of interest" description="Disordered" evidence="13">
    <location>
        <begin position="1117"/>
        <end position="1167"/>
    </location>
</feature>
<reference evidence="16 17" key="1">
    <citation type="submission" date="2018-11" db="EMBL/GenBank/DDBJ databases">
        <title>Genome assembly of Steccherinum ochraceum LE-BIN_3174, the white-rot fungus of the Steccherinaceae family (The Residual Polyporoid clade, Polyporales, Basidiomycota).</title>
        <authorList>
            <person name="Fedorova T.V."/>
            <person name="Glazunova O.A."/>
            <person name="Landesman E.O."/>
            <person name="Moiseenko K.V."/>
            <person name="Psurtseva N.V."/>
            <person name="Savinova O.S."/>
            <person name="Shakhova N.V."/>
            <person name="Tyazhelova T.V."/>
            <person name="Vasina D.V."/>
        </authorList>
    </citation>
    <scope>NUCLEOTIDE SEQUENCE [LARGE SCALE GENOMIC DNA]</scope>
    <source>
        <strain evidence="16 17">LE-BIN_3174</strain>
    </source>
</reference>
<dbReference type="SUPFAM" id="SSF48264">
    <property type="entry name" value="Cytochrome P450"/>
    <property type="match status" value="1"/>
</dbReference>
<dbReference type="SUPFAM" id="SSF56112">
    <property type="entry name" value="Protein kinase-like (PK-like)"/>
    <property type="match status" value="1"/>
</dbReference>
<evidence type="ECO:0000313" key="17">
    <source>
        <dbReference type="Proteomes" id="UP000292702"/>
    </source>
</evidence>
<accession>A0A4R0R679</accession>
<feature type="signal peptide" evidence="14">
    <location>
        <begin position="1"/>
        <end position="21"/>
    </location>
</feature>
<feature type="domain" description="Fungal-type protein kinase" evidence="15">
    <location>
        <begin position="973"/>
        <end position="1212"/>
    </location>
</feature>
<dbReference type="Gene3D" id="1.10.630.10">
    <property type="entry name" value="Cytochrome P450"/>
    <property type="match status" value="1"/>
</dbReference>
<dbReference type="GO" id="GO:0020037">
    <property type="term" value="F:heme binding"/>
    <property type="evidence" value="ECO:0007669"/>
    <property type="project" value="InterPro"/>
</dbReference>
<dbReference type="GO" id="GO:0016705">
    <property type="term" value="F:oxidoreductase activity, acting on paired donors, with incorporation or reduction of molecular oxygen"/>
    <property type="evidence" value="ECO:0007669"/>
    <property type="project" value="InterPro"/>
</dbReference>
<proteinExistence type="inferred from homology"/>
<keyword evidence="10" id="KW-0408">Iron</keyword>
<dbReference type="Proteomes" id="UP000292702">
    <property type="component" value="Unassembled WGS sequence"/>
</dbReference>
<evidence type="ECO:0000256" key="2">
    <source>
        <dbReference type="ARBA" id="ARBA00004167"/>
    </source>
</evidence>
<keyword evidence="7" id="KW-0479">Metal-binding</keyword>
<evidence type="ECO:0000259" key="15">
    <source>
        <dbReference type="Pfam" id="PF17667"/>
    </source>
</evidence>